<evidence type="ECO:0000256" key="1">
    <source>
        <dbReference type="SAM" id="MobiDB-lite"/>
    </source>
</evidence>
<feature type="compositionally biased region" description="Polar residues" evidence="1">
    <location>
        <begin position="102"/>
        <end position="115"/>
    </location>
</feature>
<feature type="compositionally biased region" description="Low complexity" evidence="1">
    <location>
        <begin position="262"/>
        <end position="271"/>
    </location>
</feature>
<organism evidence="3 4">
    <name type="scientific">Glutinoglossum americanum</name>
    <dbReference type="NCBI Taxonomy" id="1670608"/>
    <lineage>
        <taxon>Eukaryota</taxon>
        <taxon>Fungi</taxon>
        <taxon>Dikarya</taxon>
        <taxon>Ascomycota</taxon>
        <taxon>Pezizomycotina</taxon>
        <taxon>Geoglossomycetes</taxon>
        <taxon>Geoglossales</taxon>
        <taxon>Geoglossaceae</taxon>
        <taxon>Glutinoglossum</taxon>
    </lineage>
</organism>
<dbReference type="AlphaFoldDB" id="A0A9P8I9Y4"/>
<dbReference type="InterPro" id="IPR035969">
    <property type="entry name" value="Rab-GAP_TBC_sf"/>
</dbReference>
<dbReference type="EMBL" id="JAGHQL010000118">
    <property type="protein sequence ID" value="KAH0538210.1"/>
    <property type="molecule type" value="Genomic_DNA"/>
</dbReference>
<feature type="region of interest" description="Disordered" evidence="1">
    <location>
        <begin position="1"/>
        <end position="78"/>
    </location>
</feature>
<dbReference type="SMART" id="SM00164">
    <property type="entry name" value="TBC"/>
    <property type="match status" value="1"/>
</dbReference>
<accession>A0A9P8I9Y4</accession>
<dbReference type="SUPFAM" id="SSF47923">
    <property type="entry name" value="Ypt/Rab-GAP domain of gyp1p"/>
    <property type="match status" value="1"/>
</dbReference>
<protein>
    <recommendedName>
        <fullName evidence="2">Rab-GAP TBC domain-containing protein</fullName>
    </recommendedName>
</protein>
<name>A0A9P8I9Y4_9PEZI</name>
<reference evidence="3" key="1">
    <citation type="submission" date="2021-03" db="EMBL/GenBank/DDBJ databases">
        <title>Comparative genomics and phylogenomic investigation of the class Geoglossomycetes provide insights into ecological specialization and systematics.</title>
        <authorList>
            <person name="Melie T."/>
            <person name="Pirro S."/>
            <person name="Miller A.N."/>
            <person name="Quandt A."/>
        </authorList>
    </citation>
    <scope>NUCLEOTIDE SEQUENCE</scope>
    <source>
        <strain evidence="3">GBOQ0MN5Z8</strain>
    </source>
</reference>
<feature type="compositionally biased region" description="Acidic residues" evidence="1">
    <location>
        <begin position="453"/>
        <end position="470"/>
    </location>
</feature>
<feature type="region of interest" description="Disordered" evidence="1">
    <location>
        <begin position="445"/>
        <end position="475"/>
    </location>
</feature>
<dbReference type="OrthoDB" id="27140at2759"/>
<dbReference type="Pfam" id="PF00566">
    <property type="entry name" value="RabGAP-TBC"/>
    <property type="match status" value="1"/>
</dbReference>
<feature type="compositionally biased region" description="Basic and acidic residues" evidence="1">
    <location>
        <begin position="91"/>
        <end position="101"/>
    </location>
</feature>
<feature type="region of interest" description="Disordered" evidence="1">
    <location>
        <begin position="241"/>
        <end position="282"/>
    </location>
</feature>
<proteinExistence type="predicted"/>
<evidence type="ECO:0000259" key="2">
    <source>
        <dbReference type="PROSITE" id="PS50086"/>
    </source>
</evidence>
<feature type="domain" description="Rab-GAP TBC" evidence="2">
    <location>
        <begin position="191"/>
        <end position="439"/>
    </location>
</feature>
<sequence length="560" mass="61707">MSYNEAPEEHAATTVQGQCLHNTNTSTSNNPNTNYGEQGPGASPKPTDKERRQKRHTHTHNGAPTCCIHSPSTSPDASAQVLNSLINGIKSQKESSGDPSHHSSLFTDSSGTCVLNNAEPAKEKDEQGKSRKTTIIRRPFPRSNGTDTTLILSAAEKEASLRNKITEAVRSFTNGNKNAASTLAEIARTSGIPASLRQSVWPMLLETHPLVRAEAAGNAAPLRQSGSTPEIPTKRIRAELSRYHRRRKGIPNTRHPSPPRSRSPGIESPGSVPTTESMVSPPDQEALDQAALDSAVEDAVVAYLESRGSAKYSPGMVYVCLTLSDWVFVPPSVSNDQENQSAGLAKAFEQMMAVILWSSPQVPTRTGNMQLLDGVLTRRISHFLTIFRKLLPELAAYFDEEEANGFGEEWVHNWIQWWCSRELSKDDKARLWDFYLGYRPTPRRPLLPTPAGSDDEDVHIDSSDGDGEDEAPPRLVLPGNVNSGAVEAYTPADWHPFVCLALLRACKDALEELELSEIRTLLTRLPRINMDAILREAGKMRKELREVSDREDEEALRRGS</sequence>
<feature type="compositionally biased region" description="Low complexity" evidence="1">
    <location>
        <begin position="22"/>
        <end position="34"/>
    </location>
</feature>
<dbReference type="Gene3D" id="1.10.472.80">
    <property type="entry name" value="Ypt/Rab-GAP domain of gyp1p, domain 3"/>
    <property type="match status" value="1"/>
</dbReference>
<feature type="region of interest" description="Disordered" evidence="1">
    <location>
        <begin position="217"/>
        <end position="236"/>
    </location>
</feature>
<gene>
    <name evidence="3" type="ORF">FGG08_005179</name>
</gene>
<comment type="caution">
    <text evidence="3">The sequence shown here is derived from an EMBL/GenBank/DDBJ whole genome shotgun (WGS) entry which is preliminary data.</text>
</comment>
<keyword evidence="4" id="KW-1185">Reference proteome</keyword>
<dbReference type="InterPro" id="IPR000195">
    <property type="entry name" value="Rab-GAP-TBC_dom"/>
</dbReference>
<evidence type="ECO:0000313" key="3">
    <source>
        <dbReference type="EMBL" id="KAH0538210.1"/>
    </source>
</evidence>
<dbReference type="PROSITE" id="PS50086">
    <property type="entry name" value="TBC_RABGAP"/>
    <property type="match status" value="1"/>
</dbReference>
<dbReference type="Proteomes" id="UP000698800">
    <property type="component" value="Unassembled WGS sequence"/>
</dbReference>
<feature type="compositionally biased region" description="Basic and acidic residues" evidence="1">
    <location>
        <begin position="120"/>
        <end position="129"/>
    </location>
</feature>
<feature type="region of interest" description="Disordered" evidence="1">
    <location>
        <begin position="90"/>
        <end position="133"/>
    </location>
</feature>
<evidence type="ECO:0000313" key="4">
    <source>
        <dbReference type="Proteomes" id="UP000698800"/>
    </source>
</evidence>